<dbReference type="OrthoDB" id="2985014at2759"/>
<comment type="caution">
    <text evidence="8">The sequence shown here is derived from an EMBL/GenBank/DDBJ whole genome shotgun (WGS) entry which is preliminary data.</text>
</comment>
<dbReference type="PANTHER" id="PTHR43791:SF36">
    <property type="entry name" value="TRANSPORTER, PUTATIVE (AFU_ORTHOLOGUE AFUA_6G08340)-RELATED"/>
    <property type="match status" value="1"/>
</dbReference>
<name>A0A2T4GYT1_FUSCU</name>
<evidence type="ECO:0000256" key="2">
    <source>
        <dbReference type="ARBA" id="ARBA00022448"/>
    </source>
</evidence>
<feature type="transmembrane region" description="Helical" evidence="7">
    <location>
        <begin position="128"/>
        <end position="150"/>
    </location>
</feature>
<comment type="subcellular location">
    <subcellularLocation>
        <location evidence="1">Membrane</location>
        <topology evidence="1">Multi-pass membrane protein</topology>
    </subcellularLocation>
</comment>
<dbReference type="Proteomes" id="UP000241587">
    <property type="component" value="Unassembled WGS sequence"/>
</dbReference>
<reference evidence="8 9" key="1">
    <citation type="submission" date="2018-02" db="EMBL/GenBank/DDBJ databases">
        <title>Fusarium culmorum secondary metabolites in fungal-bacterial-plant interactions.</title>
        <authorList>
            <person name="Schmidt R."/>
        </authorList>
    </citation>
    <scope>NUCLEOTIDE SEQUENCE [LARGE SCALE GENOMIC DNA]</scope>
    <source>
        <strain evidence="8 9">PV</strain>
    </source>
</reference>
<feature type="transmembrane region" description="Helical" evidence="7">
    <location>
        <begin position="195"/>
        <end position="214"/>
    </location>
</feature>
<dbReference type="Pfam" id="PF07690">
    <property type="entry name" value="MFS_1"/>
    <property type="match status" value="1"/>
</dbReference>
<keyword evidence="4 7" id="KW-1133">Transmembrane helix</keyword>
<organism evidence="8 9">
    <name type="scientific">Fusarium culmorum</name>
    <dbReference type="NCBI Taxonomy" id="5516"/>
    <lineage>
        <taxon>Eukaryota</taxon>
        <taxon>Fungi</taxon>
        <taxon>Dikarya</taxon>
        <taxon>Ascomycota</taxon>
        <taxon>Pezizomycotina</taxon>
        <taxon>Sordariomycetes</taxon>
        <taxon>Hypocreomycetidae</taxon>
        <taxon>Hypocreales</taxon>
        <taxon>Nectriaceae</taxon>
        <taxon>Fusarium</taxon>
    </lineage>
</organism>
<keyword evidence="9" id="KW-1185">Reference proteome</keyword>
<dbReference type="InterPro" id="IPR011701">
    <property type="entry name" value="MFS"/>
</dbReference>
<feature type="transmembrane region" description="Helical" evidence="7">
    <location>
        <begin position="327"/>
        <end position="347"/>
    </location>
</feature>
<feature type="transmembrane region" description="Helical" evidence="7">
    <location>
        <begin position="391"/>
        <end position="414"/>
    </location>
</feature>
<accession>A0A2T4GYT1</accession>
<gene>
    <name evidence="8" type="ORF">FCULG_00011103</name>
</gene>
<feature type="transmembrane region" description="Helical" evidence="7">
    <location>
        <begin position="269"/>
        <end position="290"/>
    </location>
</feature>
<evidence type="ECO:0000256" key="1">
    <source>
        <dbReference type="ARBA" id="ARBA00004141"/>
    </source>
</evidence>
<protein>
    <submittedName>
        <fullName evidence="8">High-affinity nicotinic acid transporter</fullName>
    </submittedName>
</protein>
<evidence type="ECO:0000256" key="6">
    <source>
        <dbReference type="ARBA" id="ARBA00023180"/>
    </source>
</evidence>
<keyword evidence="5 7" id="KW-0472">Membrane</keyword>
<evidence type="ECO:0000256" key="4">
    <source>
        <dbReference type="ARBA" id="ARBA00022989"/>
    </source>
</evidence>
<feature type="transmembrane region" description="Helical" evidence="7">
    <location>
        <begin position="359"/>
        <end position="379"/>
    </location>
</feature>
<evidence type="ECO:0000313" key="8">
    <source>
        <dbReference type="EMBL" id="PTD08691.1"/>
    </source>
</evidence>
<keyword evidence="3 7" id="KW-0812">Transmembrane</keyword>
<dbReference type="EMBL" id="PVEM01000004">
    <property type="protein sequence ID" value="PTD08691.1"/>
    <property type="molecule type" value="Genomic_DNA"/>
</dbReference>
<keyword evidence="2" id="KW-0813">Transport</keyword>
<evidence type="ECO:0000256" key="5">
    <source>
        <dbReference type="ARBA" id="ARBA00023136"/>
    </source>
</evidence>
<sequence length="717" mass="80407">MTEEKVQQSTLENVSYVISPIAGERMTLPTAAEEKAVLRKLDWHILPLLFLVYTFSNLDRSNLGNARLAGLPQSVNLEGKRYDWLGTAFYISFGFKRFPPHIWVFCAAIGFSTISACQAAVTNYPSLVALRVLLGCFEGMFSGVPLYLSFFYPKEKVGFRQAIFLSGSALANAYGGVLGYAILGIRGPVAPWRCLFLIEGLPVWIVAVLVWLYLPDDLISARFLTDREKEVAWQCIARGQTVDSQGVGGVSWVEWRSAFFDWRSYVPGLMYFCCNAPPYGLCFVVILLCAFASDRAKIRGPFVAAAATVSTVGYCLLGVSSAVTARYIGVFLSVQIFVSISILLPWVSSVHRTESKRAGGWAIFATLGQFGPLVGTNIFPKDQGPYYHKGVWISCGFTSLVILLSLSYSILLGLENRRMDCLIRPSPTYKLARLEEIVEAPFHYHIKCHEILIDTIRAFSNVINEEDQGGNFLLPLIRIFSTQVEVLSVPPRNDFCYLTLCCTRLALSSYYFFLQSHDLKKPGMILNLSIATEVLDVVSRLDATQDFSFYASNSYTRMALLAAFCILRIVRSPLREQIDLRDAEQSIFKAISFVKRRSIQNGDLDERYGTILSQLWSNSSNSLNMAAPNYGLDLKIRSRLFMSVVFDSLWWWRVEYNGQGSPYDTDKNVPQAVQADMEDGSTRWSPTTAPVSDSFGSINLPEFNMDWNFPMNIDYIG</sequence>
<feature type="transmembrane region" description="Helical" evidence="7">
    <location>
        <begin position="162"/>
        <end position="183"/>
    </location>
</feature>
<feature type="transmembrane region" description="Helical" evidence="7">
    <location>
        <begin position="302"/>
        <end position="321"/>
    </location>
</feature>
<dbReference type="OMA" id="QKGAWIS"/>
<keyword evidence="6" id="KW-0325">Glycoprotein</keyword>
<dbReference type="PANTHER" id="PTHR43791">
    <property type="entry name" value="PERMEASE-RELATED"/>
    <property type="match status" value="1"/>
</dbReference>
<evidence type="ECO:0000256" key="7">
    <source>
        <dbReference type="SAM" id="Phobius"/>
    </source>
</evidence>
<evidence type="ECO:0000313" key="9">
    <source>
        <dbReference type="Proteomes" id="UP000241587"/>
    </source>
</evidence>
<dbReference type="SUPFAM" id="SSF103473">
    <property type="entry name" value="MFS general substrate transporter"/>
    <property type="match status" value="1"/>
</dbReference>
<dbReference type="Gene3D" id="1.20.1250.20">
    <property type="entry name" value="MFS general substrate transporter like domains"/>
    <property type="match status" value="1"/>
</dbReference>
<proteinExistence type="predicted"/>
<evidence type="ECO:0000256" key="3">
    <source>
        <dbReference type="ARBA" id="ARBA00022692"/>
    </source>
</evidence>
<dbReference type="InterPro" id="IPR036259">
    <property type="entry name" value="MFS_trans_sf"/>
</dbReference>
<dbReference type="AlphaFoldDB" id="A0A2T4GYT1"/>
<feature type="transmembrane region" description="Helical" evidence="7">
    <location>
        <begin position="102"/>
        <end position="121"/>
    </location>
</feature>
<dbReference type="GO" id="GO:0022857">
    <property type="term" value="F:transmembrane transporter activity"/>
    <property type="evidence" value="ECO:0007669"/>
    <property type="project" value="InterPro"/>
</dbReference>
<dbReference type="GO" id="GO:0016020">
    <property type="term" value="C:membrane"/>
    <property type="evidence" value="ECO:0007669"/>
    <property type="project" value="UniProtKB-SubCell"/>
</dbReference>